<gene>
    <name evidence="1" type="ORF">AAFF_G00113640</name>
</gene>
<organism evidence="1 2">
    <name type="scientific">Aldrovandia affinis</name>
    <dbReference type="NCBI Taxonomy" id="143900"/>
    <lineage>
        <taxon>Eukaryota</taxon>
        <taxon>Metazoa</taxon>
        <taxon>Chordata</taxon>
        <taxon>Craniata</taxon>
        <taxon>Vertebrata</taxon>
        <taxon>Euteleostomi</taxon>
        <taxon>Actinopterygii</taxon>
        <taxon>Neopterygii</taxon>
        <taxon>Teleostei</taxon>
        <taxon>Notacanthiformes</taxon>
        <taxon>Halosauridae</taxon>
        <taxon>Aldrovandia</taxon>
    </lineage>
</organism>
<evidence type="ECO:0000313" key="2">
    <source>
        <dbReference type="Proteomes" id="UP001221898"/>
    </source>
</evidence>
<reference evidence="1" key="1">
    <citation type="journal article" date="2023" name="Science">
        <title>Genome structures resolve the early diversification of teleost fishes.</title>
        <authorList>
            <person name="Parey E."/>
            <person name="Louis A."/>
            <person name="Montfort J."/>
            <person name="Bouchez O."/>
            <person name="Roques C."/>
            <person name="Iampietro C."/>
            <person name="Lluch J."/>
            <person name="Castinel A."/>
            <person name="Donnadieu C."/>
            <person name="Desvignes T."/>
            <person name="Floi Bucao C."/>
            <person name="Jouanno E."/>
            <person name="Wen M."/>
            <person name="Mejri S."/>
            <person name="Dirks R."/>
            <person name="Jansen H."/>
            <person name="Henkel C."/>
            <person name="Chen W.J."/>
            <person name="Zahm M."/>
            <person name="Cabau C."/>
            <person name="Klopp C."/>
            <person name="Thompson A.W."/>
            <person name="Robinson-Rechavi M."/>
            <person name="Braasch I."/>
            <person name="Lecointre G."/>
            <person name="Bobe J."/>
            <person name="Postlethwait J.H."/>
            <person name="Berthelot C."/>
            <person name="Roest Crollius H."/>
            <person name="Guiguen Y."/>
        </authorList>
    </citation>
    <scope>NUCLEOTIDE SEQUENCE</scope>
    <source>
        <strain evidence="1">NC1722</strain>
    </source>
</reference>
<sequence length="100" mass="11187">MARTREQLFERGLRMAHRACPEFAGREEATLLIRSLEDEGGSPEPLYWVKLSPGPTRGEEVSNRFAPGPYEGRAGSRALCKQPVCTVYEETDRGSFGNRV</sequence>
<keyword evidence="2" id="KW-1185">Reference proteome</keyword>
<proteinExistence type="predicted"/>
<name>A0AAD7WAY1_9TELE</name>
<accession>A0AAD7WAY1</accession>
<dbReference type="AlphaFoldDB" id="A0AAD7WAY1"/>
<evidence type="ECO:0000313" key="1">
    <source>
        <dbReference type="EMBL" id="KAJ8389895.1"/>
    </source>
</evidence>
<comment type="caution">
    <text evidence="1">The sequence shown here is derived from an EMBL/GenBank/DDBJ whole genome shotgun (WGS) entry which is preliminary data.</text>
</comment>
<dbReference type="Proteomes" id="UP001221898">
    <property type="component" value="Unassembled WGS sequence"/>
</dbReference>
<dbReference type="EMBL" id="JAINUG010000177">
    <property type="protein sequence ID" value="KAJ8389895.1"/>
    <property type="molecule type" value="Genomic_DNA"/>
</dbReference>
<protein>
    <submittedName>
        <fullName evidence="1">Uncharacterized protein</fullName>
    </submittedName>
</protein>